<dbReference type="InterPro" id="IPR037152">
    <property type="entry name" value="L-asparaginase_N_sf"/>
</dbReference>
<dbReference type="PANTHER" id="PTHR11707:SF28">
    <property type="entry name" value="60 KDA LYSOPHOSPHOLIPASE"/>
    <property type="match status" value="1"/>
</dbReference>
<evidence type="ECO:0000259" key="10">
    <source>
        <dbReference type="Pfam" id="PF17763"/>
    </source>
</evidence>
<dbReference type="GO" id="GO:0006528">
    <property type="term" value="P:asparagine metabolic process"/>
    <property type="evidence" value="ECO:0007669"/>
    <property type="project" value="InterPro"/>
</dbReference>
<feature type="domain" description="Asparaginase/glutaminase C-terminal" evidence="10">
    <location>
        <begin position="263"/>
        <end position="374"/>
    </location>
</feature>
<dbReference type="PRINTS" id="PR00139">
    <property type="entry name" value="ASNGLNASE"/>
</dbReference>
<proteinExistence type="inferred from homology"/>
<dbReference type="SMART" id="SM00870">
    <property type="entry name" value="Asparaginase"/>
    <property type="match status" value="1"/>
</dbReference>
<comment type="similarity">
    <text evidence="1 7">Belongs to the asparaginase 1 family.</text>
</comment>
<protein>
    <submittedName>
        <fullName evidence="11">Asparaginase</fullName>
    </submittedName>
</protein>
<evidence type="ECO:0000256" key="4">
    <source>
        <dbReference type="PIRSR" id="PIRSR001220-2"/>
    </source>
</evidence>
<evidence type="ECO:0000313" key="11">
    <source>
        <dbReference type="EMBL" id="TWB78963.1"/>
    </source>
</evidence>
<gene>
    <name evidence="11" type="ORF">FBZ95_103811</name>
</gene>
<dbReference type="STRING" id="1399419.A5906_37455"/>
<dbReference type="InterPro" id="IPR006034">
    <property type="entry name" value="Asparaginase/glutaminase-like"/>
</dbReference>
<dbReference type="CDD" id="cd08964">
    <property type="entry name" value="L-asparaginase_II"/>
    <property type="match status" value="1"/>
</dbReference>
<dbReference type="InterPro" id="IPR027474">
    <property type="entry name" value="L-asparaginase_N"/>
</dbReference>
<name>A0A560I9P3_9BRAD</name>
<dbReference type="Gene3D" id="3.40.50.40">
    <property type="match status" value="1"/>
</dbReference>
<dbReference type="PROSITE" id="PS00917">
    <property type="entry name" value="ASN_GLN_ASE_2"/>
    <property type="match status" value="1"/>
</dbReference>
<evidence type="ECO:0000256" key="2">
    <source>
        <dbReference type="ARBA" id="ARBA00022801"/>
    </source>
</evidence>
<evidence type="ECO:0000256" key="6">
    <source>
        <dbReference type="PROSITE-ProRule" id="PRU10100"/>
    </source>
</evidence>
<dbReference type="AlphaFoldDB" id="A0A560I9P3"/>
<dbReference type="InterPro" id="IPR027473">
    <property type="entry name" value="L-asparaginase_C"/>
</dbReference>
<dbReference type="Pfam" id="PF17763">
    <property type="entry name" value="Asparaginase_C"/>
    <property type="match status" value="1"/>
</dbReference>
<dbReference type="GO" id="GO:0004067">
    <property type="term" value="F:asparaginase activity"/>
    <property type="evidence" value="ECO:0007669"/>
    <property type="project" value="UniProtKB-UniRule"/>
</dbReference>
<feature type="domain" description="L-asparaginase N-terminal" evidence="9">
    <location>
        <begin position="52"/>
        <end position="241"/>
    </location>
</feature>
<dbReference type="Pfam" id="PF00710">
    <property type="entry name" value="Asparaginase"/>
    <property type="match status" value="1"/>
</dbReference>
<dbReference type="PIRSF" id="PIRSF001220">
    <property type="entry name" value="L-ASNase_gatD"/>
    <property type="match status" value="1"/>
</dbReference>
<dbReference type="PANTHER" id="PTHR11707">
    <property type="entry name" value="L-ASPARAGINASE"/>
    <property type="match status" value="1"/>
</dbReference>
<dbReference type="InterPro" id="IPR020827">
    <property type="entry name" value="Asparaginase/glutaminase_AS1"/>
</dbReference>
<accession>A0A560I9P3</accession>
<dbReference type="NCBIfam" id="TIGR00520">
    <property type="entry name" value="asnASE_II"/>
    <property type="match status" value="1"/>
</dbReference>
<feature type="binding site" evidence="4">
    <location>
        <begin position="140"/>
        <end position="141"/>
    </location>
    <ligand>
        <name>substrate</name>
    </ligand>
</feature>
<dbReference type="FunFam" id="3.40.50.1170:FF:000001">
    <property type="entry name" value="L-asparaginase 2"/>
    <property type="match status" value="1"/>
</dbReference>
<feature type="active site" evidence="5">
    <location>
        <position position="61"/>
    </location>
</feature>
<feature type="active site" description="O-isoaspartyl threonine intermediate" evidence="3">
    <location>
        <position position="61"/>
    </location>
</feature>
<dbReference type="EMBL" id="VITW01000003">
    <property type="protein sequence ID" value="TWB78963.1"/>
    <property type="molecule type" value="Genomic_DNA"/>
</dbReference>
<dbReference type="InterPro" id="IPR040919">
    <property type="entry name" value="Asparaginase_C"/>
</dbReference>
<evidence type="ECO:0000259" key="9">
    <source>
        <dbReference type="Pfam" id="PF00710"/>
    </source>
</evidence>
<reference evidence="11 12" key="1">
    <citation type="submission" date="2019-06" db="EMBL/GenBank/DDBJ databases">
        <title>Genomic Encyclopedia of Type Strains, Phase IV (KMG-V): Genome sequencing to study the core and pangenomes of soil and plant-associated prokaryotes.</title>
        <authorList>
            <person name="Whitman W."/>
        </authorList>
    </citation>
    <scope>NUCLEOTIDE SEQUENCE [LARGE SCALE GENOMIC DNA]</scope>
    <source>
        <strain evidence="11 12">BR 10556</strain>
    </source>
</reference>
<evidence type="ECO:0000256" key="7">
    <source>
        <dbReference type="RuleBase" id="RU004456"/>
    </source>
</evidence>
<comment type="caution">
    <text evidence="11">The sequence shown here is derived from an EMBL/GenBank/DDBJ whole genome shotgun (WGS) entry which is preliminary data.</text>
</comment>
<dbReference type="SUPFAM" id="SSF53774">
    <property type="entry name" value="Glutaminase/Asparaginase"/>
    <property type="match status" value="1"/>
</dbReference>
<dbReference type="OrthoDB" id="9788068at2"/>
<dbReference type="InterPro" id="IPR004550">
    <property type="entry name" value="AsnASE_II"/>
</dbReference>
<dbReference type="PROSITE" id="PS51732">
    <property type="entry name" value="ASN_GLN_ASE_3"/>
    <property type="match status" value="1"/>
</dbReference>
<feature type="active site" evidence="6">
    <location>
        <position position="140"/>
    </location>
</feature>
<sequence length="378" mass="39428">MRKPTAGPASSRQRRTSMLAIPLLSLALWSGGIGAAAHAAEPGKDAAGSLPRILVLATGGTIAGQADPRATGAYKSGQITGEQLMASVPGLDKLAKLNAEQISSIGSQDMNDKVWFALARRIQDAFDKNEADGVIITHGTDTLEETAFFLDNVVRGDKPVVIVGSMRPASAVSADGPGNLYEAVQVAADPRSRGRGVMAVLNDKIQGARSVTKTNTTSIETFGSPNDGPIGYVDTAGGIRFLTQAGGFKRATYQLPAGEQLPRVEIVYSHANMDAVPIEDAISHGAKGIVLAGVGDGNTSKSALDALEAAAKKGILVVRSTRVRSGFVTRNVEVDDDKNGFVVSEDLNPQKARVLTQLLIASGVTAPAELQKAFTATW</sequence>
<feature type="binding site" evidence="4">
    <location>
        <position position="107"/>
    </location>
    <ligand>
        <name>substrate</name>
    </ligand>
</feature>
<evidence type="ECO:0000256" key="5">
    <source>
        <dbReference type="PROSITE-ProRule" id="PRU10099"/>
    </source>
</evidence>
<dbReference type="InterPro" id="IPR027475">
    <property type="entry name" value="Asparaginase/glutaminase_AS2"/>
</dbReference>
<organism evidence="11 12">
    <name type="scientific">Bradyrhizobium sacchari</name>
    <dbReference type="NCBI Taxonomy" id="1399419"/>
    <lineage>
        <taxon>Bacteria</taxon>
        <taxon>Pseudomonadati</taxon>
        <taxon>Pseudomonadota</taxon>
        <taxon>Alphaproteobacteria</taxon>
        <taxon>Hyphomicrobiales</taxon>
        <taxon>Nitrobacteraceae</taxon>
        <taxon>Bradyrhizobium</taxon>
    </lineage>
</organism>
<evidence type="ECO:0000256" key="8">
    <source>
        <dbReference type="SAM" id="SignalP"/>
    </source>
</evidence>
<dbReference type="PIRSF" id="PIRSF500176">
    <property type="entry name" value="L_ASNase"/>
    <property type="match status" value="1"/>
</dbReference>
<keyword evidence="8" id="KW-0732">Signal</keyword>
<dbReference type="Gene3D" id="3.40.50.1170">
    <property type="entry name" value="L-asparaginase, N-terminal domain"/>
    <property type="match status" value="1"/>
</dbReference>
<feature type="chain" id="PRO_5022024450" evidence="8">
    <location>
        <begin position="40"/>
        <end position="378"/>
    </location>
</feature>
<dbReference type="InterPro" id="IPR036152">
    <property type="entry name" value="Asp/glu_Ase-like_sf"/>
</dbReference>
<keyword evidence="12" id="KW-1185">Reference proteome</keyword>
<keyword evidence="2" id="KW-0378">Hydrolase</keyword>
<evidence type="ECO:0000256" key="3">
    <source>
        <dbReference type="PIRSR" id="PIRSR001220-1"/>
    </source>
</evidence>
<evidence type="ECO:0000313" key="12">
    <source>
        <dbReference type="Proteomes" id="UP000315914"/>
    </source>
</evidence>
<dbReference type="Proteomes" id="UP000315914">
    <property type="component" value="Unassembled WGS sequence"/>
</dbReference>
<feature type="signal peptide" evidence="8">
    <location>
        <begin position="1"/>
        <end position="39"/>
    </location>
</feature>
<evidence type="ECO:0000256" key="1">
    <source>
        <dbReference type="ARBA" id="ARBA00010518"/>
    </source>
</evidence>
<dbReference type="PROSITE" id="PS00144">
    <property type="entry name" value="ASN_GLN_ASE_1"/>
    <property type="match status" value="1"/>
</dbReference>